<dbReference type="AlphaFoldDB" id="A0A4P1S9L4"/>
<gene>
    <name evidence="2" type="ordered locus">PSTAB_3874</name>
</gene>
<feature type="domain" description="Methyltransferase type 11" evidence="1">
    <location>
        <begin position="79"/>
        <end position="171"/>
    </location>
</feature>
<dbReference type="GO" id="GO:0008757">
    <property type="term" value="F:S-adenosylmethionine-dependent methyltransferase activity"/>
    <property type="evidence" value="ECO:0007669"/>
    <property type="project" value="InterPro"/>
</dbReference>
<dbReference type="CDD" id="cd02440">
    <property type="entry name" value="AdoMet_MTases"/>
    <property type="match status" value="1"/>
</dbReference>
<evidence type="ECO:0000313" key="3">
    <source>
        <dbReference type="Proteomes" id="UP000008932"/>
    </source>
</evidence>
<dbReference type="PANTHER" id="PTHR43861">
    <property type="entry name" value="TRANS-ACONITATE 2-METHYLTRANSFERASE-RELATED"/>
    <property type="match status" value="1"/>
</dbReference>
<dbReference type="EMBL" id="CP002881">
    <property type="protein sequence ID" value="AEJ07155.1"/>
    <property type="molecule type" value="Genomic_DNA"/>
</dbReference>
<keyword evidence="2" id="KW-0830">Ubiquinone</keyword>
<dbReference type="Gene3D" id="3.40.50.150">
    <property type="entry name" value="Vaccinia Virus protein VP39"/>
    <property type="match status" value="1"/>
</dbReference>
<dbReference type="PATRIC" id="fig|316.105.peg.4072"/>
<proteinExistence type="predicted"/>
<sequence length="235" mass="26013">MPTFAGAMGWQLARMHARVGDALQEMNAMSDPDRAAQRTLDYYRLNAEAFRDGTRDHDVSQNIDALLRHIQAPAPLRILDLGCGPGRDLKALTARGHVAVGLDGTEAFVEMARADSGCEVWQQDLLQLQLPTESFDGIFANAVLFHVPSAELSGVLARLHEALKGGGVLFCSNPRGQDEEGWSGDRYGVWYSWPSWRARLLAAGFVELEHYYRPAGLPRAQQPWLASVWRKASRG</sequence>
<reference evidence="2 3" key="1">
    <citation type="journal article" date="2011" name="J. Bacteriol.">
        <title>Complete Genome Sequence of the Type Strain Pseudomonas stutzeri CGMCC 1.1803.</title>
        <authorList>
            <person name="Chen M."/>
            <person name="Yan Y."/>
            <person name="Zhang W."/>
            <person name="Lu W."/>
            <person name="Wang J."/>
            <person name="Ping S."/>
            <person name="Lin M."/>
        </authorList>
    </citation>
    <scope>NUCLEOTIDE SEQUENCE [LARGE SCALE GENOMIC DNA]</scope>
    <source>
        <strain evidence="3">ATCC 17588 / DSM 5190 / CCUG 11256 / JCM 5965 / LMG 11199 / NCIMB 11358 / Stanier 221</strain>
    </source>
</reference>
<dbReference type="Proteomes" id="UP000008932">
    <property type="component" value="Chromosome"/>
</dbReference>
<accession>A0A4P1S9L4</accession>
<organism evidence="2 3">
    <name type="scientific">Stutzerimonas stutzeri (strain ATCC 17588 / DSM 5190 / CCUG 11256 / JCM 5965 / LMG 11199 / NBRC 14165 / NCIMB 11358 / Stanier 221)</name>
    <name type="common">Pseudomonas stutzeri</name>
    <dbReference type="NCBI Taxonomy" id="96563"/>
    <lineage>
        <taxon>Bacteria</taxon>
        <taxon>Pseudomonadati</taxon>
        <taxon>Pseudomonadota</taxon>
        <taxon>Gammaproteobacteria</taxon>
        <taxon>Pseudomonadales</taxon>
        <taxon>Pseudomonadaceae</taxon>
        <taxon>Stutzerimonas</taxon>
    </lineage>
</organism>
<dbReference type="Pfam" id="PF08241">
    <property type="entry name" value="Methyltransf_11"/>
    <property type="match status" value="1"/>
</dbReference>
<dbReference type="KEGG" id="psz:PSTAB_3874"/>
<keyword evidence="2" id="KW-0489">Methyltransferase</keyword>
<name>A0A4P1S9L4_STUS2</name>
<dbReference type="SUPFAM" id="SSF53335">
    <property type="entry name" value="S-adenosyl-L-methionine-dependent methyltransferases"/>
    <property type="match status" value="1"/>
</dbReference>
<keyword evidence="2" id="KW-0808">Transferase</keyword>
<reference evidence="3" key="3">
    <citation type="submission" date="2011-06" db="EMBL/GenBank/DDBJ databases">
        <title>Complete genome sequence of Pseudomonas stutzeri strain CGMCC 1.1803.</title>
        <authorList>
            <person name="Yan Y."/>
            <person name="Chen M."/>
            <person name="Lu W."/>
            <person name="Zhang W."/>
            <person name="Ping S."/>
            <person name="Lin M."/>
        </authorList>
    </citation>
    <scope>NUCLEOTIDE SEQUENCE [LARGE SCALE GENOMIC DNA]</scope>
    <source>
        <strain evidence="3">ATCC 17588 / DSM 5190 / CCUG 11256 / JCM 5965 / LMG 11199 / NCIMB 11358 / Stanier 221</strain>
    </source>
</reference>
<dbReference type="GO" id="GO:0032259">
    <property type="term" value="P:methylation"/>
    <property type="evidence" value="ECO:0007669"/>
    <property type="project" value="UniProtKB-KW"/>
</dbReference>
<dbReference type="InterPro" id="IPR013216">
    <property type="entry name" value="Methyltransf_11"/>
</dbReference>
<reference key="2">
    <citation type="submission" date="2011-06" db="EMBL/GenBank/DDBJ databases">
        <title>Complete Genome Sequence of Pseudomonas stutzeri Strain CGMCC 1.1803.</title>
        <authorList>
            <person name="Yan Y."/>
            <person name="Chen M."/>
            <person name="Lu W."/>
            <person name="Zhang W."/>
            <person name="Ping S."/>
            <person name="Lin M."/>
        </authorList>
    </citation>
    <scope>NUCLEOTIDE SEQUENCE</scope>
    <source>
        <strain>ATCC 17588</strain>
    </source>
</reference>
<protein>
    <submittedName>
        <fullName evidence="2">Ubiquinone/menaquinone biosynthesis methyltransferase</fullName>
    </submittedName>
</protein>
<evidence type="ECO:0000313" key="2">
    <source>
        <dbReference type="EMBL" id="AEJ07155.1"/>
    </source>
</evidence>
<evidence type="ECO:0000259" key="1">
    <source>
        <dbReference type="Pfam" id="PF08241"/>
    </source>
</evidence>
<dbReference type="InterPro" id="IPR029063">
    <property type="entry name" value="SAM-dependent_MTases_sf"/>
</dbReference>